<dbReference type="VEuPathDB" id="FungiDB:ASPBRDRAFT_46093"/>
<reference evidence="2" key="1">
    <citation type="journal article" date="2017" name="Genome Biol.">
        <title>Comparative genomics reveals high biological diversity and specific adaptations in the industrially and medically important fungal genus Aspergillus.</title>
        <authorList>
            <person name="de Vries R.P."/>
            <person name="Riley R."/>
            <person name="Wiebenga A."/>
            <person name="Aguilar-Osorio G."/>
            <person name="Amillis S."/>
            <person name="Uchima C.A."/>
            <person name="Anderluh G."/>
            <person name="Asadollahi M."/>
            <person name="Askin M."/>
            <person name="Barry K."/>
            <person name="Battaglia E."/>
            <person name="Bayram O."/>
            <person name="Benocci T."/>
            <person name="Braus-Stromeyer S.A."/>
            <person name="Caldana C."/>
            <person name="Canovas D."/>
            <person name="Cerqueira G.C."/>
            <person name="Chen F."/>
            <person name="Chen W."/>
            <person name="Choi C."/>
            <person name="Clum A."/>
            <person name="Dos Santos R.A."/>
            <person name="Damasio A.R."/>
            <person name="Diallinas G."/>
            <person name="Emri T."/>
            <person name="Fekete E."/>
            <person name="Flipphi M."/>
            <person name="Freyberg S."/>
            <person name="Gallo A."/>
            <person name="Gournas C."/>
            <person name="Habgood R."/>
            <person name="Hainaut M."/>
            <person name="Harispe M.L."/>
            <person name="Henrissat B."/>
            <person name="Hilden K.S."/>
            <person name="Hope R."/>
            <person name="Hossain A."/>
            <person name="Karabika E."/>
            <person name="Karaffa L."/>
            <person name="Karanyi Z."/>
            <person name="Krasevec N."/>
            <person name="Kuo A."/>
            <person name="Kusch H."/>
            <person name="LaButti K."/>
            <person name="Lagendijk E.L."/>
            <person name="Lapidus A."/>
            <person name="Levasseur A."/>
            <person name="Lindquist E."/>
            <person name="Lipzen A."/>
            <person name="Logrieco A.F."/>
            <person name="MacCabe A."/>
            <person name="Maekelae M.R."/>
            <person name="Malavazi I."/>
            <person name="Melin P."/>
            <person name="Meyer V."/>
            <person name="Mielnichuk N."/>
            <person name="Miskei M."/>
            <person name="Molnar A.P."/>
            <person name="Mule G."/>
            <person name="Ngan C.Y."/>
            <person name="Orejas M."/>
            <person name="Orosz E."/>
            <person name="Ouedraogo J.P."/>
            <person name="Overkamp K.M."/>
            <person name="Park H.-S."/>
            <person name="Perrone G."/>
            <person name="Piumi F."/>
            <person name="Punt P.J."/>
            <person name="Ram A.F."/>
            <person name="Ramon A."/>
            <person name="Rauscher S."/>
            <person name="Record E."/>
            <person name="Riano-Pachon D.M."/>
            <person name="Robert V."/>
            <person name="Roehrig J."/>
            <person name="Ruller R."/>
            <person name="Salamov A."/>
            <person name="Salih N.S."/>
            <person name="Samson R.A."/>
            <person name="Sandor E."/>
            <person name="Sanguinetti M."/>
            <person name="Schuetze T."/>
            <person name="Sepcic K."/>
            <person name="Shelest E."/>
            <person name="Sherlock G."/>
            <person name="Sophianopoulou V."/>
            <person name="Squina F.M."/>
            <person name="Sun H."/>
            <person name="Susca A."/>
            <person name="Todd R.B."/>
            <person name="Tsang A."/>
            <person name="Unkles S.E."/>
            <person name="van de Wiele N."/>
            <person name="van Rossen-Uffink D."/>
            <person name="Oliveira J.V."/>
            <person name="Vesth T.C."/>
            <person name="Visser J."/>
            <person name="Yu J.-H."/>
            <person name="Zhou M."/>
            <person name="Andersen M.R."/>
            <person name="Archer D.B."/>
            <person name="Baker S.E."/>
            <person name="Benoit I."/>
            <person name="Brakhage A.A."/>
            <person name="Braus G.H."/>
            <person name="Fischer R."/>
            <person name="Frisvad J.C."/>
            <person name="Goldman G.H."/>
            <person name="Houbraken J."/>
            <person name="Oakley B."/>
            <person name="Pocsi I."/>
            <person name="Scazzocchio C."/>
            <person name="Seiboth B."/>
            <person name="vanKuyk P.A."/>
            <person name="Wortman J."/>
            <person name="Dyer P.S."/>
            <person name="Grigoriev I.V."/>
        </authorList>
    </citation>
    <scope>NUCLEOTIDE SEQUENCE [LARGE SCALE GENOMIC DNA]</scope>
    <source>
        <strain evidence="2">CBS 101740 / IMI 381727 / IBT 21946</strain>
    </source>
</reference>
<name>A0A1L9UAW2_ASPBC</name>
<keyword evidence="2" id="KW-1185">Reference proteome</keyword>
<evidence type="ECO:0000313" key="2">
    <source>
        <dbReference type="Proteomes" id="UP000184499"/>
    </source>
</evidence>
<proteinExistence type="predicted"/>
<dbReference type="EMBL" id="KV878689">
    <property type="protein sequence ID" value="OJJ68814.1"/>
    <property type="molecule type" value="Genomic_DNA"/>
</dbReference>
<gene>
    <name evidence="1" type="ORF">ASPBRDRAFT_46093</name>
</gene>
<dbReference type="Proteomes" id="UP000184499">
    <property type="component" value="Unassembled WGS sequence"/>
</dbReference>
<sequence>MLCTSLCCLDCLVAPSHQLVQLLSSNKAQRSEEPIVSGSMSVTAAVWDNCDPLVAPDGSTQSSKHCCSAFNAIAPLMPLSLATSLVGTSFA</sequence>
<dbReference type="GeneID" id="93578043"/>
<dbReference type="AlphaFoldDB" id="A0A1L9UAW2"/>
<dbReference type="RefSeq" id="XP_067476063.1">
    <property type="nucleotide sequence ID" value="XM_067625555.1"/>
</dbReference>
<protein>
    <submittedName>
        <fullName evidence="1">Uncharacterized protein</fullName>
    </submittedName>
</protein>
<organism evidence="1 2">
    <name type="scientific">Aspergillus brasiliensis (strain CBS 101740 / IMI 381727 / IBT 21946)</name>
    <dbReference type="NCBI Taxonomy" id="767769"/>
    <lineage>
        <taxon>Eukaryota</taxon>
        <taxon>Fungi</taxon>
        <taxon>Dikarya</taxon>
        <taxon>Ascomycota</taxon>
        <taxon>Pezizomycotina</taxon>
        <taxon>Eurotiomycetes</taxon>
        <taxon>Eurotiomycetidae</taxon>
        <taxon>Eurotiales</taxon>
        <taxon>Aspergillaceae</taxon>
        <taxon>Aspergillus</taxon>
        <taxon>Aspergillus subgen. Circumdati</taxon>
    </lineage>
</organism>
<evidence type="ECO:0000313" key="1">
    <source>
        <dbReference type="EMBL" id="OJJ68814.1"/>
    </source>
</evidence>
<accession>A0A1L9UAW2</accession>